<evidence type="ECO:0000313" key="2">
    <source>
        <dbReference type="WBParaSite" id="sdigi.contig363.g7762.t1"/>
    </source>
</evidence>
<reference evidence="2" key="1">
    <citation type="submission" date="2022-11" db="UniProtKB">
        <authorList>
            <consortium name="WormBaseParasite"/>
        </authorList>
    </citation>
    <scope>IDENTIFICATION</scope>
</reference>
<evidence type="ECO:0000313" key="1">
    <source>
        <dbReference type="Proteomes" id="UP000887581"/>
    </source>
</evidence>
<protein>
    <submittedName>
        <fullName evidence="2">Uncharacterized protein</fullName>
    </submittedName>
</protein>
<keyword evidence="1" id="KW-1185">Reference proteome</keyword>
<proteinExistence type="predicted"/>
<dbReference type="AlphaFoldDB" id="A0A915PVJ2"/>
<dbReference type="Proteomes" id="UP000887581">
    <property type="component" value="Unplaced"/>
</dbReference>
<accession>A0A915PVJ2</accession>
<sequence>MTEEVGRYSPVHAECVLVCQQERKQQVASNTPILQRVTVGLLYDESIIQGNEGGMDWME</sequence>
<name>A0A915PVJ2_9BILA</name>
<dbReference type="WBParaSite" id="sdigi.contig363.g7762.t1">
    <property type="protein sequence ID" value="sdigi.contig363.g7762.t1"/>
    <property type="gene ID" value="sdigi.contig363.g7762"/>
</dbReference>
<organism evidence="1 2">
    <name type="scientific">Setaria digitata</name>
    <dbReference type="NCBI Taxonomy" id="48799"/>
    <lineage>
        <taxon>Eukaryota</taxon>
        <taxon>Metazoa</taxon>
        <taxon>Ecdysozoa</taxon>
        <taxon>Nematoda</taxon>
        <taxon>Chromadorea</taxon>
        <taxon>Rhabditida</taxon>
        <taxon>Spirurina</taxon>
        <taxon>Spiruromorpha</taxon>
        <taxon>Filarioidea</taxon>
        <taxon>Setariidae</taxon>
        <taxon>Setaria</taxon>
    </lineage>
</organism>